<sequence>PGSIIGEMGVFMGVERTATVRAVSDLRVISFGREEFLDVISGIPELSSYLIGILTKRLYNLNRRLINAINSKLMIVMGNYLIDKMREGGAGAFETEFTDTPKLSFDLSTAALETGLDIEKVVTALNNLAKAGVIQDYKLIEEVKEGEQEEKRTVAELSADPSQIRSYLKTISYI</sequence>
<organism evidence="2">
    <name type="scientific">Aquifex aeolicus</name>
    <dbReference type="NCBI Taxonomy" id="63363"/>
    <lineage>
        <taxon>Bacteria</taxon>
        <taxon>Pseudomonadati</taxon>
        <taxon>Aquificota</taxon>
        <taxon>Aquificia</taxon>
        <taxon>Aquificales</taxon>
        <taxon>Aquificaceae</taxon>
        <taxon>Aquifex</taxon>
    </lineage>
</organism>
<comment type="caution">
    <text evidence="2">The sequence shown here is derived from an EMBL/GenBank/DDBJ whole genome shotgun (WGS) entry which is preliminary data.</text>
</comment>
<dbReference type="PROSITE" id="PS00889">
    <property type="entry name" value="CNMP_BINDING_2"/>
    <property type="match status" value="1"/>
</dbReference>
<dbReference type="CDD" id="cd00038">
    <property type="entry name" value="CAP_ED"/>
    <property type="match status" value="1"/>
</dbReference>
<dbReference type="EMBL" id="DRNB01000235">
    <property type="protein sequence ID" value="HHJ64549.1"/>
    <property type="molecule type" value="Genomic_DNA"/>
</dbReference>
<dbReference type="InterPro" id="IPR018490">
    <property type="entry name" value="cNMP-bd_dom_sf"/>
</dbReference>
<accession>A0A7C5L3Q3</accession>
<name>A0A7C5L3Q3_AQUAO</name>
<dbReference type="PROSITE" id="PS50042">
    <property type="entry name" value="CNMP_BINDING_3"/>
    <property type="match status" value="1"/>
</dbReference>
<dbReference type="SUPFAM" id="SSF51206">
    <property type="entry name" value="cAMP-binding domain-like"/>
    <property type="match status" value="1"/>
</dbReference>
<feature type="non-terminal residue" evidence="2">
    <location>
        <position position="1"/>
    </location>
</feature>
<evidence type="ECO:0000313" key="2">
    <source>
        <dbReference type="EMBL" id="HHJ64549.1"/>
    </source>
</evidence>
<dbReference type="InterPro" id="IPR018488">
    <property type="entry name" value="cNMP-bd_CS"/>
</dbReference>
<dbReference type="Proteomes" id="UP000885792">
    <property type="component" value="Unassembled WGS sequence"/>
</dbReference>
<reference evidence="2" key="1">
    <citation type="journal article" date="2020" name="mSystems">
        <title>Genome- and Community-Level Interaction Insights into Carbon Utilization and Element Cycling Functions of Hydrothermarchaeota in Hydrothermal Sediment.</title>
        <authorList>
            <person name="Zhou Z."/>
            <person name="Liu Y."/>
            <person name="Xu W."/>
            <person name="Pan J."/>
            <person name="Luo Z.H."/>
            <person name="Li M."/>
        </authorList>
    </citation>
    <scope>NUCLEOTIDE SEQUENCE [LARGE SCALE GENOMIC DNA]</scope>
    <source>
        <strain evidence="2">HyVt-501</strain>
    </source>
</reference>
<gene>
    <name evidence="2" type="ORF">ENJ61_06540</name>
</gene>
<dbReference type="AlphaFoldDB" id="A0A7C5L3Q3"/>
<feature type="domain" description="Cyclic nucleotide-binding" evidence="1">
    <location>
        <begin position="1"/>
        <end position="57"/>
    </location>
</feature>
<proteinExistence type="predicted"/>
<dbReference type="Gene3D" id="2.60.120.10">
    <property type="entry name" value="Jelly Rolls"/>
    <property type="match status" value="1"/>
</dbReference>
<protein>
    <submittedName>
        <fullName evidence="2">Crp/Fnr family transcriptional regulator</fullName>
    </submittedName>
</protein>
<evidence type="ECO:0000259" key="1">
    <source>
        <dbReference type="PROSITE" id="PS50042"/>
    </source>
</evidence>
<dbReference type="InterPro" id="IPR000595">
    <property type="entry name" value="cNMP-bd_dom"/>
</dbReference>
<dbReference type="InterPro" id="IPR014710">
    <property type="entry name" value="RmlC-like_jellyroll"/>
</dbReference>
<dbReference type="Pfam" id="PF00027">
    <property type="entry name" value="cNMP_binding"/>
    <property type="match status" value="1"/>
</dbReference>